<reference evidence="1" key="1">
    <citation type="submission" date="2018-12" db="EMBL/GenBank/DDBJ databases">
        <authorList>
            <person name="Syme R.A."/>
            <person name="Farfan-Caceres L."/>
            <person name="Lichtenzveig J."/>
        </authorList>
    </citation>
    <scope>NUCLEOTIDE SEQUENCE</scope>
    <source>
        <strain evidence="1">Al4</strain>
    </source>
</reference>
<gene>
    <name evidence="1" type="ORF">EKO04_000192</name>
</gene>
<dbReference type="EMBL" id="RZGK01000002">
    <property type="protein sequence ID" value="KAF9701922.1"/>
    <property type="molecule type" value="Genomic_DNA"/>
</dbReference>
<reference evidence="1" key="2">
    <citation type="submission" date="2020-09" db="EMBL/GenBank/DDBJ databases">
        <title>Reference genome assembly for Australian Ascochyta lentis isolate Al4.</title>
        <authorList>
            <person name="Lee R.C."/>
            <person name="Farfan-Caceres L.M."/>
            <person name="Debler J.W."/>
            <person name="Williams A.H."/>
            <person name="Henares B.M."/>
        </authorList>
    </citation>
    <scope>NUCLEOTIDE SEQUENCE</scope>
    <source>
        <strain evidence="1">Al4</strain>
    </source>
</reference>
<sequence>MKINNLTISAIGFASLAAAQNGNDPLILNNRTGLAPIVYDTFSTSYTKLPVNGSALSQAVPATVPVLTSSLVRSNTHLPKPTTSVECWRNGYPCANGGQRSQRQVANFVRATPAPVDDESIVETDVNAVPVPSQGIPRLVGMAVAPRVPPPEFFSSRPDVHVPGETDEPTVNILPIPTEFLDGPHYDVPGETGEVTFTILPISTTPPEDNRVVVPTEWWRGPVPAYTIDCNRHYCPTNAPSPSPAPTSLPTTSYPLLPPTESFTTKRPAVPPEVTAPALPARNAAVPIDWWRGPNQPVGPVESIESIESIESTHTSDCKLHYCPSWKASLVDPVRSSSTKKTTTTTLSTVVLPTGTERTSFPAVPPVVPTGV</sequence>
<comment type="caution">
    <text evidence="1">The sequence shown here is derived from an EMBL/GenBank/DDBJ whole genome shotgun (WGS) entry which is preliminary data.</text>
</comment>
<evidence type="ECO:0000313" key="2">
    <source>
        <dbReference type="Proteomes" id="UP000651452"/>
    </source>
</evidence>
<evidence type="ECO:0000313" key="1">
    <source>
        <dbReference type="EMBL" id="KAF9701922.1"/>
    </source>
</evidence>
<dbReference type="Proteomes" id="UP000651452">
    <property type="component" value="Unassembled WGS sequence"/>
</dbReference>
<dbReference type="OrthoDB" id="3797981at2759"/>
<keyword evidence="2" id="KW-1185">Reference proteome</keyword>
<dbReference type="AlphaFoldDB" id="A0A8H7JEZ9"/>
<organism evidence="1 2">
    <name type="scientific">Ascochyta lentis</name>
    <dbReference type="NCBI Taxonomy" id="205686"/>
    <lineage>
        <taxon>Eukaryota</taxon>
        <taxon>Fungi</taxon>
        <taxon>Dikarya</taxon>
        <taxon>Ascomycota</taxon>
        <taxon>Pezizomycotina</taxon>
        <taxon>Dothideomycetes</taxon>
        <taxon>Pleosporomycetidae</taxon>
        <taxon>Pleosporales</taxon>
        <taxon>Pleosporineae</taxon>
        <taxon>Didymellaceae</taxon>
        <taxon>Ascochyta</taxon>
    </lineage>
</organism>
<proteinExistence type="predicted"/>
<name>A0A8H7JEZ9_9PLEO</name>
<protein>
    <submittedName>
        <fullName evidence="1">Uncharacterized protein</fullName>
    </submittedName>
</protein>
<accession>A0A8H7JEZ9</accession>